<evidence type="ECO:0000313" key="2">
    <source>
        <dbReference type="Proteomes" id="UP000018883"/>
    </source>
</evidence>
<gene>
    <name evidence="1" type="ORF">T548_0126</name>
</gene>
<reference evidence="1 2" key="1">
    <citation type="journal article" date="2014" name="Front. Microbiol.">
        <title>Phages of non-dairy lactococci: isolation and characterization of ?L47, a phage infecting the grass isolate Lactococcus lactis ssp. cremoris DPC6860.</title>
        <authorList>
            <person name="Cavanagh D."/>
            <person name="Guinane C.M."/>
            <person name="Neve H."/>
            <person name="Coffey A."/>
            <person name="Ross R.P."/>
            <person name="Fitzgerald G.F."/>
            <person name="McAuliffe O."/>
        </authorList>
    </citation>
    <scope>NUCLEOTIDE SEQUENCE [LARGE SCALE GENOMIC DNA]</scope>
</reference>
<proteinExistence type="predicted"/>
<dbReference type="OrthoDB" id="5066at10239"/>
<protein>
    <submittedName>
        <fullName evidence="1">Putative group I intron protein</fullName>
    </submittedName>
</protein>
<accession>V9VFM1</accession>
<dbReference type="Proteomes" id="UP000018883">
    <property type="component" value="Segment"/>
</dbReference>
<organism evidence="1 2">
    <name type="scientific">Lactococcus phage phiL47</name>
    <dbReference type="NCBI Taxonomy" id="1412875"/>
    <lineage>
        <taxon>Viruses</taxon>
        <taxon>Duplodnaviria</taxon>
        <taxon>Heunggongvirae</taxon>
        <taxon>Uroviricota</taxon>
        <taxon>Caudoviricetes</taxon>
        <taxon>Audreyjarvisvirus</taxon>
        <taxon>Audreyjarvisvirus L47</taxon>
    </lineage>
</organism>
<dbReference type="EMBL" id="KF926093">
    <property type="protein sequence ID" value="AHC94204.1"/>
    <property type="molecule type" value="Genomic_DNA"/>
</dbReference>
<evidence type="ECO:0000313" key="1">
    <source>
        <dbReference type="EMBL" id="AHC94204.1"/>
    </source>
</evidence>
<dbReference type="GeneID" id="18503682"/>
<name>V9VFM1_9CAUD</name>
<dbReference type="KEGG" id="vg:18503682"/>
<sequence>MSGNRLTTEEVEERIEDLTGNEYLLLGNYVNAHTKILVKHSLCENEYEVTWNNFQRGTRCPKCFGKEKLNNQEIDKKMFELVGNEYIRISGYLNAKTKISIKHNLCGNEYKATWSNFKAGTRCPKCFGNDKLNNEEIDKKMFELTNGEYLRLGNYVNNATKMLVKHNLCGNIYEVTWNNFQKGTRCPKCSRLEKLNNR</sequence>
<keyword evidence="2" id="KW-1185">Reference proteome</keyword>
<dbReference type="RefSeq" id="YP_009007004.1">
    <property type="nucleotide sequence ID" value="NC_023574.1"/>
</dbReference>